<comment type="caution">
    <text evidence="1">The sequence shown here is derived from an EMBL/GenBank/DDBJ whole genome shotgun (WGS) entry which is preliminary data.</text>
</comment>
<reference evidence="1 2" key="1">
    <citation type="journal article" date="2018" name="Sci. Rep.">
        <title>A novel species of the marine cyanobacterium Acaryochloris with a unique pigment content and lifestyle.</title>
        <authorList>
            <person name="Partensky F."/>
            <person name="Six C."/>
            <person name="Ratin M."/>
            <person name="Garczarek L."/>
            <person name="Vaulot D."/>
            <person name="Probert I."/>
            <person name="Calteau A."/>
            <person name="Gourvil P."/>
            <person name="Marie D."/>
            <person name="Grebert T."/>
            <person name="Bouchier C."/>
            <person name="Le Panse S."/>
            <person name="Gachenot M."/>
            <person name="Rodriguez F."/>
            <person name="Garrido J.L."/>
        </authorList>
    </citation>
    <scope>NUCLEOTIDE SEQUENCE [LARGE SCALE GENOMIC DNA]</scope>
    <source>
        <strain evidence="1 2">RCC1774</strain>
    </source>
</reference>
<proteinExistence type="predicted"/>
<name>A0A2W1JNW0_9CYAN</name>
<accession>A0A2W1JNW0</accession>
<evidence type="ECO:0000313" key="1">
    <source>
        <dbReference type="EMBL" id="PZD73125.1"/>
    </source>
</evidence>
<dbReference type="Proteomes" id="UP000248857">
    <property type="component" value="Unassembled WGS sequence"/>
</dbReference>
<dbReference type="EMBL" id="PQWO01000007">
    <property type="protein sequence ID" value="PZD73125.1"/>
    <property type="molecule type" value="Genomic_DNA"/>
</dbReference>
<protein>
    <submittedName>
        <fullName evidence="1">Uncharacterized protein</fullName>
    </submittedName>
</protein>
<dbReference type="AlphaFoldDB" id="A0A2W1JNW0"/>
<sequence>MPCLLRDQSGDALVPLQVESPILFHSISPPEILLIVLNPNLSKQEAAMGLRWAVRQMTATGCSGDSVWNQ</sequence>
<evidence type="ECO:0000313" key="2">
    <source>
        <dbReference type="Proteomes" id="UP000248857"/>
    </source>
</evidence>
<organism evidence="1 2">
    <name type="scientific">Acaryochloris thomasi RCC1774</name>
    <dbReference type="NCBI Taxonomy" id="1764569"/>
    <lineage>
        <taxon>Bacteria</taxon>
        <taxon>Bacillati</taxon>
        <taxon>Cyanobacteriota</taxon>
        <taxon>Cyanophyceae</taxon>
        <taxon>Acaryochloridales</taxon>
        <taxon>Acaryochloridaceae</taxon>
        <taxon>Acaryochloris</taxon>
        <taxon>Acaryochloris thomasi</taxon>
    </lineage>
</organism>
<gene>
    <name evidence="1" type="ORF">C1752_02730</name>
</gene>
<keyword evidence="2" id="KW-1185">Reference proteome</keyword>